<keyword evidence="3" id="KW-1185">Reference proteome</keyword>
<evidence type="ECO:0000313" key="2">
    <source>
        <dbReference type="EMBL" id="TPX09612.1"/>
    </source>
</evidence>
<dbReference type="Proteomes" id="UP000319257">
    <property type="component" value="Unassembled WGS sequence"/>
</dbReference>
<reference evidence="2 3" key="1">
    <citation type="submission" date="2019-06" db="EMBL/GenBank/DDBJ databases">
        <title>Draft genome sequence of the filamentous fungus Phialemoniopsis curvata isolated from diesel fuel.</title>
        <authorList>
            <person name="Varaljay V.A."/>
            <person name="Lyon W.J."/>
            <person name="Crouch A.L."/>
            <person name="Drake C.E."/>
            <person name="Hollomon J.M."/>
            <person name="Nadeau L.J."/>
            <person name="Nunn H.S."/>
            <person name="Stevenson B.S."/>
            <person name="Bojanowski C.L."/>
            <person name="Crookes-Goodson W.J."/>
        </authorList>
    </citation>
    <scope>NUCLEOTIDE SEQUENCE [LARGE SCALE GENOMIC DNA]</scope>
    <source>
        <strain evidence="2 3">D216</strain>
    </source>
</reference>
<proteinExistence type="predicted"/>
<feature type="compositionally biased region" description="Basic and acidic residues" evidence="1">
    <location>
        <begin position="489"/>
        <end position="498"/>
    </location>
</feature>
<dbReference type="AlphaFoldDB" id="A0A507AJK2"/>
<sequence length="498" mass="53820">MDQLLPSEEALLAVLRAAGYPDVTLEAVEHVASPRLERVYHLYLSGKEEMVLFMAPSSNVMLMRAEQLPIMSEAVVLRWLTSMLWQDTTSKTGKGAAEIWTPYDKAACTSRATGGRPTSPCRGLAINRLLPSIVSYSPTAGPLETPYKLLQYSPGHSLATLQPSLAPEQLRSIAYQSGQIAHRISRLTSPSGRFGGALSVLGMPTPHESPANAAVSHTGVAHGAQTWAAAFLALVEDVLHDGEDMAIVLAYPMIRRHVQRLLFTLNQVTTARLVPINALQDTSICILGSEPATGRADPGEASTRGISASREEILVADSRPTGAALAPAGSGLASDDVKQAGSDKCGTAGKAGGDKHANEITISGLKDWSQCIFGDILFSKPFCEDTNEDFLRGYEDEEDRDEGADTPVGRDKTAHVRMLLYRCYHALVAIVQEFYRPQPGGSQREITARKRLYSTLAQLEKVEDDDDDEASPKARHRRPSGVVSPAKKAKADDEHLEA</sequence>
<organism evidence="2 3">
    <name type="scientific">Thyridium curvatum</name>
    <dbReference type="NCBI Taxonomy" id="1093900"/>
    <lineage>
        <taxon>Eukaryota</taxon>
        <taxon>Fungi</taxon>
        <taxon>Dikarya</taxon>
        <taxon>Ascomycota</taxon>
        <taxon>Pezizomycotina</taxon>
        <taxon>Sordariomycetes</taxon>
        <taxon>Sordariomycetidae</taxon>
        <taxon>Thyridiales</taxon>
        <taxon>Thyridiaceae</taxon>
        <taxon>Thyridium</taxon>
    </lineage>
</organism>
<accession>A0A507AJK2</accession>
<gene>
    <name evidence="2" type="ORF">E0L32_009213</name>
</gene>
<feature type="region of interest" description="Disordered" evidence="1">
    <location>
        <begin position="458"/>
        <end position="498"/>
    </location>
</feature>
<evidence type="ECO:0000256" key="1">
    <source>
        <dbReference type="SAM" id="MobiDB-lite"/>
    </source>
</evidence>
<name>A0A507AJK2_9PEZI</name>
<comment type="caution">
    <text evidence="2">The sequence shown here is derived from an EMBL/GenBank/DDBJ whole genome shotgun (WGS) entry which is preliminary data.</text>
</comment>
<evidence type="ECO:0000313" key="3">
    <source>
        <dbReference type="Proteomes" id="UP000319257"/>
    </source>
</evidence>
<protein>
    <submittedName>
        <fullName evidence="2">Uncharacterized protein</fullName>
    </submittedName>
</protein>
<dbReference type="RefSeq" id="XP_030991323.1">
    <property type="nucleotide sequence ID" value="XM_031144153.1"/>
</dbReference>
<dbReference type="InParanoid" id="A0A507AJK2"/>
<dbReference type="GeneID" id="41976660"/>
<dbReference type="OrthoDB" id="5210591at2759"/>
<dbReference type="EMBL" id="SKBQ01000065">
    <property type="protein sequence ID" value="TPX09612.1"/>
    <property type="molecule type" value="Genomic_DNA"/>
</dbReference>